<evidence type="ECO:0000313" key="2">
    <source>
        <dbReference type="EMBL" id="CAD7458732.1"/>
    </source>
</evidence>
<dbReference type="EMBL" id="OE002441">
    <property type="protein sequence ID" value="CAD7458732.1"/>
    <property type="molecule type" value="Genomic_DNA"/>
</dbReference>
<dbReference type="AlphaFoldDB" id="A0A7R9IHZ7"/>
<feature type="region of interest" description="Disordered" evidence="1">
    <location>
        <begin position="28"/>
        <end position="49"/>
    </location>
</feature>
<feature type="compositionally biased region" description="Basic and acidic residues" evidence="1">
    <location>
        <begin position="28"/>
        <end position="40"/>
    </location>
</feature>
<name>A0A7R9IHZ7_9NEOP</name>
<protein>
    <submittedName>
        <fullName evidence="2">Uncharacterized protein</fullName>
    </submittedName>
</protein>
<organism evidence="2">
    <name type="scientific">Timema tahoe</name>
    <dbReference type="NCBI Taxonomy" id="61484"/>
    <lineage>
        <taxon>Eukaryota</taxon>
        <taxon>Metazoa</taxon>
        <taxon>Ecdysozoa</taxon>
        <taxon>Arthropoda</taxon>
        <taxon>Hexapoda</taxon>
        <taxon>Insecta</taxon>
        <taxon>Pterygota</taxon>
        <taxon>Neoptera</taxon>
        <taxon>Polyneoptera</taxon>
        <taxon>Phasmatodea</taxon>
        <taxon>Timematodea</taxon>
        <taxon>Timematoidea</taxon>
        <taxon>Timematidae</taxon>
        <taxon>Timema</taxon>
    </lineage>
</organism>
<dbReference type="Pfam" id="PF16984">
    <property type="entry name" value="Grp7_allergen"/>
    <property type="match status" value="1"/>
</dbReference>
<feature type="compositionally biased region" description="Polar residues" evidence="1">
    <location>
        <begin position="232"/>
        <end position="252"/>
    </location>
</feature>
<dbReference type="InterPro" id="IPR020234">
    <property type="entry name" value="Mite_allergen_group-7"/>
</dbReference>
<feature type="region of interest" description="Disordered" evidence="1">
    <location>
        <begin position="216"/>
        <end position="252"/>
    </location>
</feature>
<dbReference type="InterPro" id="IPR038602">
    <property type="entry name" value="Mite_allergen_7_sf"/>
</dbReference>
<sequence>MTEASLCMITSSDRYHVYSHCFWETTEDKNGKKNSDRKDPPNPIPESSQPARTIEVSCYLCVHLDVTLNCLGGTKRVENAVLESWNKDRERTMSILRQHVLVRDWAGTSRLNVLTFEWRESGKLYRKTHSQFTRLEFIPRPLRHRNGSPVDCESDSYSMRLEKRATIKESLMHRAMVTPSAQGSTGRDSPFGVVLLSPVTTALPASSHCSLVILNIPQSPSGPHPSDKSHPDTPSQIHARQISSTRTSARTSPDLSVMLGNCVMCERRSSCMQFGSTTLRTRFEPSMTHSSSADLEESMADTKETSEEYKMKTIYCILWAVCMSTSTSTKELDDQDLLEEVNIVKEVFDLQDKATSSQSNSLGLKDISVDINEDTILEFTHLQIVTSLSETDDGSVEDDRVLEGDYKVISNNVNHPFDANDEGHFSIPFHFILRAKNLEMALINKVLHSSGTPLSSTARQALKKYMKVFLKTQYNAVESIKTLNQNARPSMDSDKEIFRNDEADDSLAISTIYRNLKNTNLNEVVDFLLEIVKNDILEKGKDLMNIPDIHKDFGMGEGTSMLKGTFTATKGWIKSISTIQRTADVILNRVGETVSVVCGLGLKVLEFGYDNYTVMALGYHTTGTLGGSIGNNSVDLKVSLALVSTGCNATLNELKFSGSGFKISLTGLGEFSFIVSDVTTTSDQEPSPKLLAIGSLIYCESGALDYVATKGGPRKSSPPPISSKRLTLNWRRSIPVHPVLCFRQAVPSLILHVTIWVEGD</sequence>
<evidence type="ECO:0000256" key="1">
    <source>
        <dbReference type="SAM" id="MobiDB-lite"/>
    </source>
</evidence>
<reference evidence="2" key="1">
    <citation type="submission" date="2020-11" db="EMBL/GenBank/DDBJ databases">
        <authorList>
            <person name="Tran Van P."/>
        </authorList>
    </citation>
    <scope>NUCLEOTIDE SEQUENCE</scope>
</reference>
<accession>A0A7R9IHZ7</accession>
<proteinExistence type="predicted"/>
<dbReference type="Gene3D" id="3.15.10.50">
    <property type="match status" value="1"/>
</dbReference>
<gene>
    <name evidence="2" type="ORF">TTEB3V08_LOCUS6705</name>
</gene>